<comment type="similarity">
    <text evidence="1">Belongs to the peptidase S1C family.</text>
</comment>
<evidence type="ECO:0008006" key="5">
    <source>
        <dbReference type="Google" id="ProtNLM"/>
    </source>
</evidence>
<sequence>MHSRATAFRLSASLCRKLAAGPLRTAAPVSSVLCCKLVHSGHGGPKGARTSGLSQCVVGAGAVLSAYLLWKRRSSWLPQAFAATVPPPPSSRFNFIADAVEKCAPAVVYIEILGRHPFTQQEIAVSNGSGFIVRSDGLILTNAHVVADGRLVTVKLHDGQQFTGKVEAIDRRSDLATVRIPAEKPAGAAADAHGAAASRRVGGGHGQPTGSEQHHHGWRGELGAPLQQGAGHPQRDGLHPDGRRHQLWELGRTPHQSGWKRHRHQHNEGHSWNLLCHPCRLCAHLPGGRLQKRPGGGVDRPVVPWHHDADLTPSLILELQQRDAMFPHVHSGVLIWRVMLGSPANL</sequence>
<dbReference type="SUPFAM" id="SSF50494">
    <property type="entry name" value="Trypsin-like serine proteases"/>
    <property type="match status" value="1"/>
</dbReference>
<feature type="region of interest" description="Disordered" evidence="2">
    <location>
        <begin position="184"/>
        <end position="242"/>
    </location>
</feature>
<comment type="caution">
    <text evidence="3">The sequence shown here is derived from an EMBL/GenBank/DDBJ whole genome shotgun (WGS) entry which is preliminary data.</text>
</comment>
<dbReference type="InterPro" id="IPR043504">
    <property type="entry name" value="Peptidase_S1_PA_chymotrypsin"/>
</dbReference>
<evidence type="ECO:0000313" key="3">
    <source>
        <dbReference type="EMBL" id="KAH9360222.1"/>
    </source>
</evidence>
<dbReference type="Pfam" id="PF13365">
    <property type="entry name" value="Trypsin_2"/>
    <property type="match status" value="1"/>
</dbReference>
<feature type="compositionally biased region" description="Basic and acidic residues" evidence="2">
    <location>
        <begin position="233"/>
        <end position="242"/>
    </location>
</feature>
<dbReference type="OrthoDB" id="4217619at2759"/>
<dbReference type="PANTHER" id="PTHR22939">
    <property type="entry name" value="SERINE PROTEASE FAMILY S1C HTRA-RELATED"/>
    <property type="match status" value="1"/>
</dbReference>
<dbReference type="AlphaFoldDB" id="A0A9J6F6T5"/>
<dbReference type="InterPro" id="IPR001940">
    <property type="entry name" value="Peptidase_S1C"/>
</dbReference>
<dbReference type="EMBL" id="JABSTR010000001">
    <property type="protein sequence ID" value="KAH9360222.1"/>
    <property type="molecule type" value="Genomic_DNA"/>
</dbReference>
<dbReference type="VEuPathDB" id="VectorBase:HLOH_053523"/>
<proteinExistence type="inferred from homology"/>
<protein>
    <recommendedName>
        <fullName evidence="5">Serine protease HTRA2, mitochondrial</fullName>
    </recommendedName>
</protein>
<dbReference type="GO" id="GO:0006508">
    <property type="term" value="P:proteolysis"/>
    <property type="evidence" value="ECO:0007669"/>
    <property type="project" value="InterPro"/>
</dbReference>
<dbReference type="Gene3D" id="2.40.10.10">
    <property type="entry name" value="Trypsin-like serine proteases"/>
    <property type="match status" value="1"/>
</dbReference>
<dbReference type="GO" id="GO:0004252">
    <property type="term" value="F:serine-type endopeptidase activity"/>
    <property type="evidence" value="ECO:0007669"/>
    <property type="project" value="InterPro"/>
</dbReference>
<feature type="compositionally biased region" description="Low complexity" evidence="2">
    <location>
        <begin position="186"/>
        <end position="197"/>
    </location>
</feature>
<dbReference type="InterPro" id="IPR009003">
    <property type="entry name" value="Peptidase_S1_PA"/>
</dbReference>
<dbReference type="PANTHER" id="PTHR22939:SF129">
    <property type="entry name" value="SERINE PROTEASE HTRA2, MITOCHONDRIAL"/>
    <property type="match status" value="1"/>
</dbReference>
<dbReference type="GO" id="GO:0043065">
    <property type="term" value="P:positive regulation of apoptotic process"/>
    <property type="evidence" value="ECO:0007669"/>
    <property type="project" value="TreeGrafter"/>
</dbReference>
<reference evidence="3 4" key="1">
    <citation type="journal article" date="2020" name="Cell">
        <title>Large-Scale Comparative Analyses of Tick Genomes Elucidate Their Genetic Diversity and Vector Capacities.</title>
        <authorList>
            <consortium name="Tick Genome and Microbiome Consortium (TIGMIC)"/>
            <person name="Jia N."/>
            <person name="Wang J."/>
            <person name="Shi W."/>
            <person name="Du L."/>
            <person name="Sun Y."/>
            <person name="Zhan W."/>
            <person name="Jiang J.F."/>
            <person name="Wang Q."/>
            <person name="Zhang B."/>
            <person name="Ji P."/>
            <person name="Bell-Sakyi L."/>
            <person name="Cui X.M."/>
            <person name="Yuan T.T."/>
            <person name="Jiang B.G."/>
            <person name="Yang W.F."/>
            <person name="Lam T.T."/>
            <person name="Chang Q.C."/>
            <person name="Ding S.J."/>
            <person name="Wang X.J."/>
            <person name="Zhu J.G."/>
            <person name="Ruan X.D."/>
            <person name="Zhao L."/>
            <person name="Wei J.T."/>
            <person name="Ye R.Z."/>
            <person name="Que T.C."/>
            <person name="Du C.H."/>
            <person name="Zhou Y.H."/>
            <person name="Cheng J.X."/>
            <person name="Dai P.F."/>
            <person name="Guo W.B."/>
            <person name="Han X.H."/>
            <person name="Huang E.J."/>
            <person name="Li L.F."/>
            <person name="Wei W."/>
            <person name="Gao Y.C."/>
            <person name="Liu J.Z."/>
            <person name="Shao H.Z."/>
            <person name="Wang X."/>
            <person name="Wang C.C."/>
            <person name="Yang T.C."/>
            <person name="Huo Q.B."/>
            <person name="Li W."/>
            <person name="Chen H.Y."/>
            <person name="Chen S.E."/>
            <person name="Zhou L.G."/>
            <person name="Ni X.B."/>
            <person name="Tian J.H."/>
            <person name="Sheng Y."/>
            <person name="Liu T."/>
            <person name="Pan Y.S."/>
            <person name="Xia L.Y."/>
            <person name="Li J."/>
            <person name="Zhao F."/>
            <person name="Cao W.C."/>
        </authorList>
    </citation>
    <scope>NUCLEOTIDE SEQUENCE [LARGE SCALE GENOMIC DNA]</scope>
    <source>
        <strain evidence="3">HaeL-2018</strain>
    </source>
</reference>
<name>A0A9J6F6T5_HAELO</name>
<accession>A0A9J6F6T5</accession>
<dbReference type="PRINTS" id="PR00834">
    <property type="entry name" value="PROTEASES2C"/>
</dbReference>
<dbReference type="Proteomes" id="UP000821853">
    <property type="component" value="Chromosome 1"/>
</dbReference>
<evidence type="ECO:0000313" key="4">
    <source>
        <dbReference type="Proteomes" id="UP000821853"/>
    </source>
</evidence>
<dbReference type="GO" id="GO:0012501">
    <property type="term" value="P:programmed cell death"/>
    <property type="evidence" value="ECO:0007669"/>
    <property type="project" value="TreeGrafter"/>
</dbReference>
<evidence type="ECO:0000256" key="2">
    <source>
        <dbReference type="SAM" id="MobiDB-lite"/>
    </source>
</evidence>
<organism evidence="3 4">
    <name type="scientific">Haemaphysalis longicornis</name>
    <name type="common">Bush tick</name>
    <dbReference type="NCBI Taxonomy" id="44386"/>
    <lineage>
        <taxon>Eukaryota</taxon>
        <taxon>Metazoa</taxon>
        <taxon>Ecdysozoa</taxon>
        <taxon>Arthropoda</taxon>
        <taxon>Chelicerata</taxon>
        <taxon>Arachnida</taxon>
        <taxon>Acari</taxon>
        <taxon>Parasitiformes</taxon>
        <taxon>Ixodida</taxon>
        <taxon>Ixodoidea</taxon>
        <taxon>Ixodidae</taxon>
        <taxon>Haemaphysalinae</taxon>
        <taxon>Haemaphysalis</taxon>
    </lineage>
</organism>
<evidence type="ECO:0000256" key="1">
    <source>
        <dbReference type="ARBA" id="ARBA00010541"/>
    </source>
</evidence>
<gene>
    <name evidence="3" type="ORF">HPB48_001613</name>
</gene>
<keyword evidence="4" id="KW-1185">Reference proteome</keyword>